<dbReference type="PANTHER" id="PTHR10642">
    <property type="entry name" value="RIBONUCLEASE H1"/>
    <property type="match status" value="1"/>
</dbReference>
<evidence type="ECO:0000256" key="7">
    <source>
        <dbReference type="ARBA" id="ARBA00022801"/>
    </source>
</evidence>
<keyword evidence="6" id="KW-0255">Endonuclease</keyword>
<dbReference type="EMBL" id="KN831801">
    <property type="protein sequence ID" value="KIM36951.1"/>
    <property type="molecule type" value="Genomic_DNA"/>
</dbReference>
<evidence type="ECO:0000256" key="3">
    <source>
        <dbReference type="ARBA" id="ARBA00012180"/>
    </source>
</evidence>
<comment type="similarity">
    <text evidence="2">Belongs to the RNase H family.</text>
</comment>
<dbReference type="PROSITE" id="PS50879">
    <property type="entry name" value="RNASE_H_1"/>
    <property type="match status" value="1"/>
</dbReference>
<dbReference type="HOGENOM" id="CLU_030894_4_1_1"/>
<dbReference type="GO" id="GO:0043137">
    <property type="term" value="P:DNA replication, removal of RNA primer"/>
    <property type="evidence" value="ECO:0007669"/>
    <property type="project" value="TreeGrafter"/>
</dbReference>
<feature type="domain" description="RNase H type-1" evidence="8">
    <location>
        <begin position="5"/>
        <end position="157"/>
    </location>
</feature>
<evidence type="ECO:0000313" key="10">
    <source>
        <dbReference type="Proteomes" id="UP000053424"/>
    </source>
</evidence>
<evidence type="ECO:0000256" key="6">
    <source>
        <dbReference type="ARBA" id="ARBA00022759"/>
    </source>
</evidence>
<evidence type="ECO:0000313" key="9">
    <source>
        <dbReference type="EMBL" id="KIM36951.1"/>
    </source>
</evidence>
<evidence type="ECO:0000256" key="1">
    <source>
        <dbReference type="ARBA" id="ARBA00000077"/>
    </source>
</evidence>
<dbReference type="InterPro" id="IPR012337">
    <property type="entry name" value="RNaseH-like_sf"/>
</dbReference>
<dbReference type="SUPFAM" id="SSF53098">
    <property type="entry name" value="Ribonuclease H-like"/>
    <property type="match status" value="1"/>
</dbReference>
<dbReference type="STRING" id="686832.A0A0C3BZT0"/>
<dbReference type="InterPro" id="IPR050092">
    <property type="entry name" value="RNase_H"/>
</dbReference>
<keyword evidence="5" id="KW-0479">Metal-binding</keyword>
<evidence type="ECO:0000256" key="4">
    <source>
        <dbReference type="ARBA" id="ARBA00022722"/>
    </source>
</evidence>
<evidence type="ECO:0000256" key="2">
    <source>
        <dbReference type="ARBA" id="ARBA00005300"/>
    </source>
</evidence>
<reference evidence="9 10" key="1">
    <citation type="submission" date="2014-04" db="EMBL/GenBank/DDBJ databases">
        <authorList>
            <consortium name="DOE Joint Genome Institute"/>
            <person name="Kuo A."/>
            <person name="Gay G."/>
            <person name="Dore J."/>
            <person name="Kohler A."/>
            <person name="Nagy L.G."/>
            <person name="Floudas D."/>
            <person name="Copeland A."/>
            <person name="Barry K.W."/>
            <person name="Cichocki N."/>
            <person name="Veneault-Fourrey C."/>
            <person name="LaButti K."/>
            <person name="Lindquist E.A."/>
            <person name="Lipzen A."/>
            <person name="Lundell T."/>
            <person name="Morin E."/>
            <person name="Murat C."/>
            <person name="Sun H."/>
            <person name="Tunlid A."/>
            <person name="Henrissat B."/>
            <person name="Grigoriev I.V."/>
            <person name="Hibbett D.S."/>
            <person name="Martin F."/>
            <person name="Nordberg H.P."/>
            <person name="Cantor M.N."/>
            <person name="Hua S.X."/>
        </authorList>
    </citation>
    <scope>NUCLEOTIDE SEQUENCE [LARGE SCALE GENOMIC DNA]</scope>
    <source>
        <strain evidence="10">h7</strain>
    </source>
</reference>
<comment type="catalytic activity">
    <reaction evidence="1">
        <text>Endonucleolytic cleavage to 5'-phosphomonoester.</text>
        <dbReference type="EC" id="3.1.26.4"/>
    </reaction>
</comment>
<dbReference type="Gene3D" id="3.30.420.10">
    <property type="entry name" value="Ribonuclease H-like superfamily/Ribonuclease H"/>
    <property type="match status" value="1"/>
</dbReference>
<protein>
    <recommendedName>
        <fullName evidence="3">ribonuclease H</fullName>
        <ecNumber evidence="3">3.1.26.4</ecNumber>
    </recommendedName>
</protein>
<gene>
    <name evidence="9" type="ORF">M413DRAFT_448855</name>
</gene>
<dbReference type="Pfam" id="PF00075">
    <property type="entry name" value="RNase_H"/>
    <property type="match status" value="1"/>
</dbReference>
<dbReference type="GO" id="GO:0003676">
    <property type="term" value="F:nucleic acid binding"/>
    <property type="evidence" value="ECO:0007669"/>
    <property type="project" value="InterPro"/>
</dbReference>
<dbReference type="EC" id="3.1.26.4" evidence="3"/>
<dbReference type="OrthoDB" id="407198at2759"/>
<sequence>MRTTDVNQMLMFVDGSSLNKGTPNARAGYAVVFAPVQWFRPISSRLEQGGNPQTSNRAELRAVLAALSLRLWWSEGFDKFVIACDSQYVVNGISAWILKWRRDGWRTNSGNGVANQDLWKMLLAKLRKMEEDGMLVQFWWIPRNLNEADPYARAGAGMDPVVGSVMNIEILERLPSLE</sequence>
<dbReference type="InterPro" id="IPR002156">
    <property type="entry name" value="RNaseH_domain"/>
</dbReference>
<dbReference type="GO" id="GO:0046872">
    <property type="term" value="F:metal ion binding"/>
    <property type="evidence" value="ECO:0007669"/>
    <property type="project" value="UniProtKB-KW"/>
</dbReference>
<organism evidence="9 10">
    <name type="scientific">Hebeloma cylindrosporum</name>
    <dbReference type="NCBI Taxonomy" id="76867"/>
    <lineage>
        <taxon>Eukaryota</taxon>
        <taxon>Fungi</taxon>
        <taxon>Dikarya</taxon>
        <taxon>Basidiomycota</taxon>
        <taxon>Agaricomycotina</taxon>
        <taxon>Agaricomycetes</taxon>
        <taxon>Agaricomycetidae</taxon>
        <taxon>Agaricales</taxon>
        <taxon>Agaricineae</taxon>
        <taxon>Hymenogastraceae</taxon>
        <taxon>Hebeloma</taxon>
    </lineage>
</organism>
<dbReference type="CDD" id="cd13934">
    <property type="entry name" value="RNase_H_Dikarya_like"/>
    <property type="match status" value="1"/>
</dbReference>
<name>A0A0C3BZT0_HEBCY</name>
<evidence type="ECO:0000256" key="5">
    <source>
        <dbReference type="ARBA" id="ARBA00022723"/>
    </source>
</evidence>
<dbReference type="Proteomes" id="UP000053424">
    <property type="component" value="Unassembled WGS sequence"/>
</dbReference>
<dbReference type="PANTHER" id="PTHR10642:SF26">
    <property type="entry name" value="RIBONUCLEASE H1"/>
    <property type="match status" value="1"/>
</dbReference>
<dbReference type="InterPro" id="IPR036397">
    <property type="entry name" value="RNaseH_sf"/>
</dbReference>
<keyword evidence="7" id="KW-0378">Hydrolase</keyword>
<dbReference type="AlphaFoldDB" id="A0A0C3BZT0"/>
<keyword evidence="10" id="KW-1185">Reference proteome</keyword>
<reference evidence="10" key="2">
    <citation type="submission" date="2015-01" db="EMBL/GenBank/DDBJ databases">
        <title>Evolutionary Origins and Diversification of the Mycorrhizal Mutualists.</title>
        <authorList>
            <consortium name="DOE Joint Genome Institute"/>
            <consortium name="Mycorrhizal Genomics Consortium"/>
            <person name="Kohler A."/>
            <person name="Kuo A."/>
            <person name="Nagy L.G."/>
            <person name="Floudas D."/>
            <person name="Copeland A."/>
            <person name="Barry K.W."/>
            <person name="Cichocki N."/>
            <person name="Veneault-Fourrey C."/>
            <person name="LaButti K."/>
            <person name="Lindquist E.A."/>
            <person name="Lipzen A."/>
            <person name="Lundell T."/>
            <person name="Morin E."/>
            <person name="Murat C."/>
            <person name="Riley R."/>
            <person name="Ohm R."/>
            <person name="Sun H."/>
            <person name="Tunlid A."/>
            <person name="Henrissat B."/>
            <person name="Grigoriev I.V."/>
            <person name="Hibbett D.S."/>
            <person name="Martin F."/>
        </authorList>
    </citation>
    <scope>NUCLEOTIDE SEQUENCE [LARGE SCALE GENOMIC DNA]</scope>
    <source>
        <strain evidence="10">h7</strain>
    </source>
</reference>
<evidence type="ECO:0000259" key="8">
    <source>
        <dbReference type="PROSITE" id="PS50879"/>
    </source>
</evidence>
<keyword evidence="4" id="KW-0540">Nuclease</keyword>
<dbReference type="GO" id="GO:0004523">
    <property type="term" value="F:RNA-DNA hybrid ribonuclease activity"/>
    <property type="evidence" value="ECO:0007669"/>
    <property type="project" value="UniProtKB-EC"/>
</dbReference>
<accession>A0A0C3BZT0</accession>
<proteinExistence type="inferred from homology"/>